<keyword evidence="3" id="KW-1185">Reference proteome</keyword>
<evidence type="ECO:0000256" key="1">
    <source>
        <dbReference type="SAM" id="MobiDB-lite"/>
    </source>
</evidence>
<organism evidence="2 3">
    <name type="scientific">Melipona quadrifasciata</name>
    <dbReference type="NCBI Taxonomy" id="166423"/>
    <lineage>
        <taxon>Eukaryota</taxon>
        <taxon>Metazoa</taxon>
        <taxon>Ecdysozoa</taxon>
        <taxon>Arthropoda</taxon>
        <taxon>Hexapoda</taxon>
        <taxon>Insecta</taxon>
        <taxon>Pterygota</taxon>
        <taxon>Neoptera</taxon>
        <taxon>Endopterygota</taxon>
        <taxon>Hymenoptera</taxon>
        <taxon>Apocrita</taxon>
        <taxon>Aculeata</taxon>
        <taxon>Apoidea</taxon>
        <taxon>Anthophila</taxon>
        <taxon>Apidae</taxon>
        <taxon>Melipona</taxon>
    </lineage>
</organism>
<proteinExistence type="predicted"/>
<dbReference type="Proteomes" id="UP000053105">
    <property type="component" value="Unassembled WGS sequence"/>
</dbReference>
<name>A0A0M9A5B6_9HYME</name>
<sequence>MADRGQDLEDPDPQDQDWSNYILGFGLSGDKFLRSGNGAKNCGNKILLNFRWDPVVVNADRCTPNSSSRQLFLVEAATGGRGPKLYFNKILHNPDQPTNYLPIPSDHIATRRLFIIEDFRLLQKQRIKSRWKLCQTIDLPAIIARMSHQADESSRNLRDLARDTFVGTQLAVSFSSPIITESDNNEINYRTEKKQLARDEDNENEAGGGRDETKRDEGKANTQRLATKTTVSASALLQGCEVERTKKETRSGGQHNNDNKVEVEPKGWRKKERKKEEKRREDKERRFYKDSTIIIINFDEYEIDKIKKKRDVRVDCEHSCKFKGTELVENLFHLLTVTSIFTLDDLPKSPKIEITFSEDWKNIKIHSRNSKKINWNNCMSSGFDEMETHTHTPGVGGLFDLVRQRYVCCGLYNSTVVCLLLNKSFPFVFVTVLTTEMFCLLIPIVLQAYRCKCLDTIQEPPSSKITLKTFNVLYEYVKTILKLKNRKCHERWHEEEFVREGTRAAVENERDDAGTGVAAVVVVIAVVLRFSGPLKSVKKKKKGEKKRKRKEGRKREKQTEGEIPRNLLSLKNMCINFFITRLQDTCRGLIKINMSSTRNNGFMGLFKL</sequence>
<dbReference type="AlphaFoldDB" id="A0A0M9A5B6"/>
<evidence type="ECO:0000313" key="3">
    <source>
        <dbReference type="Proteomes" id="UP000053105"/>
    </source>
</evidence>
<reference evidence="2 3" key="1">
    <citation type="submission" date="2015-07" db="EMBL/GenBank/DDBJ databases">
        <title>The genome of Melipona quadrifasciata.</title>
        <authorList>
            <person name="Pan H."/>
            <person name="Kapheim K."/>
        </authorList>
    </citation>
    <scope>NUCLEOTIDE SEQUENCE [LARGE SCALE GENOMIC DNA]</scope>
    <source>
        <strain evidence="2">0111107301</strain>
        <tissue evidence="2">Whole body</tissue>
    </source>
</reference>
<feature type="region of interest" description="Disordered" evidence="1">
    <location>
        <begin position="538"/>
        <end position="560"/>
    </location>
</feature>
<feature type="compositionally biased region" description="Basic and acidic residues" evidence="1">
    <location>
        <begin position="208"/>
        <end position="219"/>
    </location>
</feature>
<dbReference type="EMBL" id="KQ435741">
    <property type="protein sequence ID" value="KOX76766.1"/>
    <property type="molecule type" value="Genomic_DNA"/>
</dbReference>
<feature type="region of interest" description="Disordered" evidence="1">
    <location>
        <begin position="185"/>
        <end position="228"/>
    </location>
</feature>
<feature type="compositionally biased region" description="Basic and acidic residues" evidence="1">
    <location>
        <begin position="189"/>
        <end position="199"/>
    </location>
</feature>
<gene>
    <name evidence="2" type="ORF">WN51_11190</name>
</gene>
<feature type="compositionally biased region" description="Basic residues" evidence="1">
    <location>
        <begin position="538"/>
        <end position="552"/>
    </location>
</feature>
<accession>A0A0M9A5B6</accession>
<evidence type="ECO:0000313" key="2">
    <source>
        <dbReference type="EMBL" id="KOX76766.1"/>
    </source>
</evidence>
<feature type="region of interest" description="Disordered" evidence="1">
    <location>
        <begin position="242"/>
        <end position="282"/>
    </location>
</feature>
<feature type="compositionally biased region" description="Basic and acidic residues" evidence="1">
    <location>
        <begin position="257"/>
        <end position="267"/>
    </location>
</feature>
<protein>
    <submittedName>
        <fullName evidence="2">Uncharacterized protein</fullName>
    </submittedName>
</protein>